<dbReference type="GO" id="GO:0008654">
    <property type="term" value="P:phospholipid biosynthetic process"/>
    <property type="evidence" value="ECO:0007669"/>
    <property type="project" value="UniProtKB-UniRule"/>
</dbReference>
<dbReference type="InterPro" id="IPR003811">
    <property type="entry name" value="G3P_acylTferase_PlsY"/>
</dbReference>
<dbReference type="GO" id="GO:0043772">
    <property type="term" value="F:acyl-phosphate glycerol-3-phosphate acyltransferase activity"/>
    <property type="evidence" value="ECO:0007669"/>
    <property type="project" value="UniProtKB-UniRule"/>
</dbReference>
<keyword evidence="2 10" id="KW-0444">Lipid biosynthesis</keyword>
<organism evidence="11 12">
    <name type="scientific">Candidatus Methylopumilus planktonicus</name>
    <dbReference type="NCBI Taxonomy" id="1581557"/>
    <lineage>
        <taxon>Bacteria</taxon>
        <taxon>Pseudomonadati</taxon>
        <taxon>Pseudomonadota</taxon>
        <taxon>Betaproteobacteria</taxon>
        <taxon>Nitrosomonadales</taxon>
        <taxon>Methylophilaceae</taxon>
        <taxon>Candidatus Methylopumilus</taxon>
    </lineage>
</organism>
<keyword evidence="12" id="KW-1185">Reference proteome</keyword>
<name>A0A0D6EWL8_9PROT</name>
<evidence type="ECO:0000256" key="6">
    <source>
        <dbReference type="ARBA" id="ARBA00023098"/>
    </source>
</evidence>
<evidence type="ECO:0000313" key="11">
    <source>
        <dbReference type="EMBL" id="CEZ20120.1"/>
    </source>
</evidence>
<evidence type="ECO:0000256" key="9">
    <source>
        <dbReference type="ARBA" id="ARBA00023264"/>
    </source>
</evidence>
<comment type="pathway">
    <text evidence="10">Lipid metabolism; phospholipid metabolism.</text>
</comment>
<evidence type="ECO:0000313" key="12">
    <source>
        <dbReference type="Proteomes" id="UP000064007"/>
    </source>
</evidence>
<evidence type="ECO:0000256" key="4">
    <source>
        <dbReference type="ARBA" id="ARBA00022692"/>
    </source>
</evidence>
<dbReference type="PANTHER" id="PTHR30309:SF0">
    <property type="entry name" value="GLYCEROL-3-PHOSPHATE ACYLTRANSFERASE-RELATED"/>
    <property type="match status" value="1"/>
</dbReference>
<comment type="function">
    <text evidence="10">Catalyzes the transfer of an acyl group from acyl-phosphate (acyl-PO(4)) to glycerol-3-phosphate (G3P) to form lysophosphatidic acid (LPA). This enzyme utilizes acyl-phosphate as fatty acyl donor, but not acyl-CoA or acyl-ACP.</text>
</comment>
<dbReference type="STRING" id="1581557.BN1208_1240"/>
<keyword evidence="7 10" id="KW-0472">Membrane</keyword>
<dbReference type="UniPathway" id="UPA00085"/>
<reference evidence="12" key="1">
    <citation type="submission" date="2014-12" db="EMBL/GenBank/DDBJ databases">
        <authorList>
            <person name="Salcher M.M."/>
        </authorList>
    </citation>
    <scope>NUCLEOTIDE SEQUENCE [LARGE SCALE GENOMIC DNA]</scope>
    <source>
        <strain evidence="12">MMS-10A-171</strain>
    </source>
</reference>
<evidence type="ECO:0000256" key="5">
    <source>
        <dbReference type="ARBA" id="ARBA00022989"/>
    </source>
</evidence>
<dbReference type="GO" id="GO:0005886">
    <property type="term" value="C:plasma membrane"/>
    <property type="evidence" value="ECO:0007669"/>
    <property type="project" value="UniProtKB-SubCell"/>
</dbReference>
<dbReference type="NCBIfam" id="TIGR00023">
    <property type="entry name" value="glycerol-3-phosphate 1-O-acyltransferase PlsY"/>
    <property type="match status" value="1"/>
</dbReference>
<dbReference type="SMART" id="SM01207">
    <property type="entry name" value="G3P_acyltransf"/>
    <property type="match status" value="1"/>
</dbReference>
<dbReference type="EC" id="2.3.1.275" evidence="10"/>
<dbReference type="PANTHER" id="PTHR30309">
    <property type="entry name" value="INNER MEMBRANE PROTEIN YGIH"/>
    <property type="match status" value="1"/>
</dbReference>
<dbReference type="OrthoDB" id="9777124at2"/>
<evidence type="ECO:0000256" key="2">
    <source>
        <dbReference type="ARBA" id="ARBA00022516"/>
    </source>
</evidence>
<keyword evidence="8 10" id="KW-0594">Phospholipid biosynthesis</keyword>
<evidence type="ECO:0000256" key="8">
    <source>
        <dbReference type="ARBA" id="ARBA00023209"/>
    </source>
</evidence>
<accession>A0A0D6EWL8</accession>
<comment type="subcellular location">
    <subcellularLocation>
        <location evidence="10">Cell membrane</location>
        <topology evidence="10">Multi-pass membrane protein</topology>
    </subcellularLocation>
</comment>
<gene>
    <name evidence="10 11" type="primary">plsY</name>
    <name evidence="11" type="ORF">BN1208_1240</name>
</gene>
<evidence type="ECO:0000256" key="10">
    <source>
        <dbReference type="HAMAP-Rule" id="MF_01043"/>
    </source>
</evidence>
<dbReference type="AlphaFoldDB" id="A0A0D6EWL8"/>
<evidence type="ECO:0000256" key="7">
    <source>
        <dbReference type="ARBA" id="ARBA00023136"/>
    </source>
</evidence>
<protein>
    <recommendedName>
        <fullName evidence="10">Glycerol-3-phosphate acyltransferase</fullName>
    </recommendedName>
    <alternativeName>
        <fullName evidence="10">Acyl-PO4 G3P acyltransferase</fullName>
    </alternativeName>
    <alternativeName>
        <fullName evidence="10">Acyl-phosphate--glycerol-3-phosphate acyltransferase</fullName>
    </alternativeName>
    <alternativeName>
        <fullName evidence="10">G3P acyltransferase</fullName>
        <shortName evidence="10">GPAT</shortName>
        <ecNumber evidence="10">2.3.1.275</ecNumber>
    </alternativeName>
    <alternativeName>
        <fullName evidence="10">Lysophosphatidic acid synthase</fullName>
        <shortName evidence="10">LPA synthase</shortName>
    </alternativeName>
</protein>
<feature type="transmembrane region" description="Helical" evidence="10">
    <location>
        <begin position="112"/>
        <end position="134"/>
    </location>
</feature>
<dbReference type="HAMAP" id="MF_01043">
    <property type="entry name" value="PlsY"/>
    <property type="match status" value="1"/>
</dbReference>
<evidence type="ECO:0000256" key="1">
    <source>
        <dbReference type="ARBA" id="ARBA00022475"/>
    </source>
</evidence>
<dbReference type="RefSeq" id="WP_046488869.1">
    <property type="nucleotide sequence ID" value="NZ_CP040978.1"/>
</dbReference>
<dbReference type="EMBL" id="LN827929">
    <property type="protein sequence ID" value="CEZ20120.1"/>
    <property type="molecule type" value="Genomic_DNA"/>
</dbReference>
<comment type="similarity">
    <text evidence="10">Belongs to the PlsY family.</text>
</comment>
<sequence>MMNVIYILFSYLIGAISFGIVMSHLFSLPDPRTIGSKNPGATNVLRTGKKLAALLTLLGDALKGTLTVGLAQYFELSPLMVALVAIATLLGHIFPIYYGFKGGKGVATAAGILFMFSWVMGFTVLAIWFGVFMIWRYSSLAAIIAGSLSPVIGFFYEIDFYQLIASSIIALILILRHIDNLKRLINGTESSFKDKK</sequence>
<evidence type="ECO:0000256" key="3">
    <source>
        <dbReference type="ARBA" id="ARBA00022679"/>
    </source>
</evidence>
<dbReference type="Pfam" id="PF02660">
    <property type="entry name" value="G3P_acyltransf"/>
    <property type="match status" value="1"/>
</dbReference>
<feature type="transmembrane region" description="Helical" evidence="10">
    <location>
        <begin position="6"/>
        <end position="28"/>
    </location>
</feature>
<comment type="subunit">
    <text evidence="10">Probably interacts with PlsX.</text>
</comment>
<keyword evidence="6 10" id="KW-0443">Lipid metabolism</keyword>
<keyword evidence="9 10" id="KW-1208">Phospholipid metabolism</keyword>
<proteinExistence type="inferred from homology"/>
<feature type="transmembrane region" description="Helical" evidence="10">
    <location>
        <begin position="154"/>
        <end position="175"/>
    </location>
</feature>
<dbReference type="Proteomes" id="UP000064007">
    <property type="component" value="Chromosome 1"/>
</dbReference>
<keyword evidence="5 10" id="KW-1133">Transmembrane helix</keyword>
<keyword evidence="1 10" id="KW-1003">Cell membrane</keyword>
<dbReference type="HOGENOM" id="CLU_081254_0_0_4"/>
<feature type="transmembrane region" description="Helical" evidence="10">
    <location>
        <begin position="80"/>
        <end position="100"/>
    </location>
</feature>
<dbReference type="KEGG" id="mbat:BN1208_1240"/>
<keyword evidence="4 10" id="KW-0812">Transmembrane</keyword>
<keyword evidence="3 10" id="KW-0808">Transferase</keyword>
<comment type="catalytic activity">
    <reaction evidence="10">
        <text>an acyl phosphate + sn-glycerol 3-phosphate = a 1-acyl-sn-glycero-3-phosphate + phosphate</text>
        <dbReference type="Rhea" id="RHEA:34075"/>
        <dbReference type="ChEBI" id="CHEBI:43474"/>
        <dbReference type="ChEBI" id="CHEBI:57597"/>
        <dbReference type="ChEBI" id="CHEBI:57970"/>
        <dbReference type="ChEBI" id="CHEBI:59918"/>
        <dbReference type="EC" id="2.3.1.275"/>
    </reaction>
</comment>